<feature type="chain" id="PRO_5047443311" evidence="1">
    <location>
        <begin position="26"/>
        <end position="78"/>
    </location>
</feature>
<comment type="caution">
    <text evidence="2">The sequence shown here is derived from an EMBL/GenBank/DDBJ whole genome shotgun (WGS) entry which is preliminary data.</text>
</comment>
<proteinExistence type="predicted"/>
<gene>
    <name evidence="2" type="ORF">HDK90DRAFT_496348</name>
</gene>
<reference evidence="2 3" key="1">
    <citation type="submission" date="2024-04" db="EMBL/GenBank/DDBJ databases">
        <title>Phyllosticta paracitricarpa is synonymous to the EU quarantine fungus P. citricarpa based on phylogenomic analyses.</title>
        <authorList>
            <consortium name="Lawrence Berkeley National Laboratory"/>
            <person name="Van Ingen-Buijs V.A."/>
            <person name="Van Westerhoven A.C."/>
            <person name="Haridas S."/>
            <person name="Skiadas P."/>
            <person name="Martin F."/>
            <person name="Groenewald J.Z."/>
            <person name="Crous P.W."/>
            <person name="Seidl M.F."/>
        </authorList>
    </citation>
    <scope>NUCLEOTIDE SEQUENCE [LARGE SCALE GENOMIC DNA]</scope>
    <source>
        <strain evidence="2 3">CBS 123374</strain>
    </source>
</reference>
<accession>A0ABR1YDH9</accession>
<keyword evidence="1" id="KW-0732">Signal</keyword>
<evidence type="ECO:0000313" key="2">
    <source>
        <dbReference type="EMBL" id="KAK8225963.1"/>
    </source>
</evidence>
<dbReference type="EMBL" id="JBBWRZ010000011">
    <property type="protein sequence ID" value="KAK8225963.1"/>
    <property type="molecule type" value="Genomic_DNA"/>
</dbReference>
<evidence type="ECO:0000313" key="3">
    <source>
        <dbReference type="Proteomes" id="UP001492380"/>
    </source>
</evidence>
<keyword evidence="3" id="KW-1185">Reference proteome</keyword>
<protein>
    <submittedName>
        <fullName evidence="2">Uncharacterized protein</fullName>
    </submittedName>
</protein>
<evidence type="ECO:0000256" key="1">
    <source>
        <dbReference type="SAM" id="SignalP"/>
    </source>
</evidence>
<name>A0ABR1YDH9_9PEZI</name>
<sequence length="78" mass="8802">MSWLTVPLTVDLVFYLVCILTKDHGCITYPAITGAWDVNVDQNDTFSLGIRRGGRRLELNRPATCQRYGRIPSAVYRG</sequence>
<feature type="signal peptide" evidence="1">
    <location>
        <begin position="1"/>
        <end position="25"/>
    </location>
</feature>
<organism evidence="2 3">
    <name type="scientific">Phyllosticta capitalensis</name>
    <dbReference type="NCBI Taxonomy" id="121624"/>
    <lineage>
        <taxon>Eukaryota</taxon>
        <taxon>Fungi</taxon>
        <taxon>Dikarya</taxon>
        <taxon>Ascomycota</taxon>
        <taxon>Pezizomycotina</taxon>
        <taxon>Dothideomycetes</taxon>
        <taxon>Dothideomycetes incertae sedis</taxon>
        <taxon>Botryosphaeriales</taxon>
        <taxon>Phyllostictaceae</taxon>
        <taxon>Phyllosticta</taxon>
    </lineage>
</organism>
<dbReference type="Proteomes" id="UP001492380">
    <property type="component" value="Unassembled WGS sequence"/>
</dbReference>